<sequence length="217" mass="25180">MVGSYQPRLSEYPKSGPEKHPRRFQSSWFDSFPSWLKYSPVKYAAFCLPCYLFNTQSAHPKCNAYTINGFNGWRKVKDGKICAFLNHVGKDPNSTHKKAEKSCEDLMRQSQHLPQVFNSYSSQEIENNRLRLKTTVEVIRYLTFQGCSFRGYDESKKSLNHGNLLQLLKAFTSNNETIVEFILDKAPKYASYTSLNIQKEILHLFSIKVKKVIFEEI</sequence>
<feature type="domain" description="TTF-type" evidence="2">
    <location>
        <begin position="20"/>
        <end position="119"/>
    </location>
</feature>
<evidence type="ECO:0000313" key="4">
    <source>
        <dbReference type="Proteomes" id="UP000027120"/>
    </source>
</evidence>
<dbReference type="STRING" id="2711.A0A067F338"/>
<dbReference type="InterPro" id="IPR025398">
    <property type="entry name" value="DUF4371"/>
</dbReference>
<proteinExistence type="predicted"/>
<gene>
    <name evidence="3" type="ORF">CISIN_1g041435mg</name>
</gene>
<evidence type="ECO:0000256" key="1">
    <source>
        <dbReference type="SAM" id="MobiDB-lite"/>
    </source>
</evidence>
<dbReference type="PANTHER" id="PTHR45749">
    <property type="match status" value="1"/>
</dbReference>
<accession>A0A067F338</accession>
<dbReference type="Pfam" id="PF14291">
    <property type="entry name" value="DUF4371"/>
    <property type="match status" value="1"/>
</dbReference>
<keyword evidence="4" id="KW-1185">Reference proteome</keyword>
<evidence type="ECO:0000313" key="3">
    <source>
        <dbReference type="EMBL" id="KDO57621.1"/>
    </source>
</evidence>
<dbReference type="InterPro" id="IPR006580">
    <property type="entry name" value="Znf_TTF"/>
</dbReference>
<feature type="region of interest" description="Disordered" evidence="1">
    <location>
        <begin position="1"/>
        <end position="23"/>
    </location>
</feature>
<dbReference type="Proteomes" id="UP000027120">
    <property type="component" value="Unassembled WGS sequence"/>
</dbReference>
<dbReference type="AlphaFoldDB" id="A0A067F338"/>
<reference evidence="3 4" key="1">
    <citation type="submission" date="2014-04" db="EMBL/GenBank/DDBJ databases">
        <authorList>
            <consortium name="International Citrus Genome Consortium"/>
            <person name="Gmitter F."/>
            <person name="Chen C."/>
            <person name="Farmerie W."/>
            <person name="Harkins T."/>
            <person name="Desany B."/>
            <person name="Mohiuddin M."/>
            <person name="Kodira C."/>
            <person name="Borodovsky M."/>
            <person name="Lomsadze A."/>
            <person name="Burns P."/>
            <person name="Jenkins J."/>
            <person name="Prochnik S."/>
            <person name="Shu S."/>
            <person name="Chapman J."/>
            <person name="Pitluck S."/>
            <person name="Schmutz J."/>
            <person name="Rokhsar D."/>
        </authorList>
    </citation>
    <scope>NUCLEOTIDE SEQUENCE</scope>
</reference>
<evidence type="ECO:0000259" key="2">
    <source>
        <dbReference type="SMART" id="SM00597"/>
    </source>
</evidence>
<dbReference type="SMART" id="SM00597">
    <property type="entry name" value="ZnF_TTF"/>
    <property type="match status" value="1"/>
</dbReference>
<dbReference type="PANTHER" id="PTHR45749:SF26">
    <property type="entry name" value="ZINC FINGER MYM-TYPE PROTEIN 1-LIKE"/>
    <property type="match status" value="1"/>
</dbReference>
<protein>
    <recommendedName>
        <fullName evidence="2">TTF-type domain-containing protein</fullName>
    </recommendedName>
</protein>
<dbReference type="EMBL" id="KK784960">
    <property type="protein sequence ID" value="KDO57621.1"/>
    <property type="molecule type" value="Genomic_DNA"/>
</dbReference>
<organism evidence="3 4">
    <name type="scientific">Citrus sinensis</name>
    <name type="common">Sweet orange</name>
    <name type="synonym">Citrus aurantium var. sinensis</name>
    <dbReference type="NCBI Taxonomy" id="2711"/>
    <lineage>
        <taxon>Eukaryota</taxon>
        <taxon>Viridiplantae</taxon>
        <taxon>Streptophyta</taxon>
        <taxon>Embryophyta</taxon>
        <taxon>Tracheophyta</taxon>
        <taxon>Spermatophyta</taxon>
        <taxon>Magnoliopsida</taxon>
        <taxon>eudicotyledons</taxon>
        <taxon>Gunneridae</taxon>
        <taxon>Pentapetalae</taxon>
        <taxon>rosids</taxon>
        <taxon>malvids</taxon>
        <taxon>Sapindales</taxon>
        <taxon>Rutaceae</taxon>
        <taxon>Aurantioideae</taxon>
        <taxon>Citrus</taxon>
    </lineage>
</organism>
<name>A0A067F338_CITSI</name>